<protein>
    <submittedName>
        <fullName evidence="2">Hydantoin racemase</fullName>
    </submittedName>
</protein>
<reference evidence="2 3" key="1">
    <citation type="submission" date="2020-07" db="EMBL/GenBank/DDBJ databases">
        <title>Bradyrhizobium diversity isolated from nodules of indigenous legumes of Western Australia.</title>
        <authorList>
            <person name="Klepa M.S."/>
        </authorList>
    </citation>
    <scope>NUCLEOTIDE SEQUENCE [LARGE SCALE GENOMIC DNA]</scope>
    <source>
        <strain evidence="2 3">CNPSo 4010</strain>
    </source>
</reference>
<gene>
    <name evidence="2" type="ORF">HZZ13_21130</name>
</gene>
<dbReference type="PANTHER" id="PTHR28047">
    <property type="entry name" value="PROTEIN DCG1"/>
    <property type="match status" value="1"/>
</dbReference>
<keyword evidence="3" id="KW-1185">Reference proteome</keyword>
<organism evidence="2 3">
    <name type="scientific">Bradyrhizobium agreste</name>
    <dbReference type="NCBI Taxonomy" id="2751811"/>
    <lineage>
        <taxon>Bacteria</taxon>
        <taxon>Pseudomonadati</taxon>
        <taxon>Pseudomonadota</taxon>
        <taxon>Alphaproteobacteria</taxon>
        <taxon>Hyphomicrobiales</taxon>
        <taxon>Nitrobacteraceae</taxon>
        <taxon>Bradyrhizobium</taxon>
    </lineage>
</organism>
<dbReference type="Gene3D" id="3.40.50.12500">
    <property type="match status" value="1"/>
</dbReference>
<dbReference type="InterPro" id="IPR052186">
    <property type="entry name" value="Hydantoin_racemase-like"/>
</dbReference>
<evidence type="ECO:0000256" key="1">
    <source>
        <dbReference type="ARBA" id="ARBA00038414"/>
    </source>
</evidence>
<evidence type="ECO:0000313" key="2">
    <source>
        <dbReference type="EMBL" id="MBH5400278.1"/>
    </source>
</evidence>
<name>A0ABS0PSX8_9BRAD</name>
<dbReference type="PANTHER" id="PTHR28047:SF5">
    <property type="entry name" value="PROTEIN DCG1"/>
    <property type="match status" value="1"/>
</dbReference>
<dbReference type="Proteomes" id="UP000807370">
    <property type="component" value="Unassembled WGS sequence"/>
</dbReference>
<dbReference type="Pfam" id="PF01177">
    <property type="entry name" value="Asp_Glu_race"/>
    <property type="match status" value="1"/>
</dbReference>
<comment type="similarity">
    <text evidence="1">Belongs to the HyuE racemase family.</text>
</comment>
<sequence>MHRILGAEEIERRRAYLSAAAASDVIIDVWPLDDGPPAVESNADAAQVVPELLRAVPKWIAESYEAVIIGCFSDPGIAAVRDLTEIPVIGPGRSAMHLAAQFGERFSVLSSDPTPKGLIARLRSLGLAELFVSERMVGCSVFDLVRRPDEAFNGILAAARGCVDDGADILVMGCMGMGFMPQLTERLQDRIGVPVVNSVLAGLKIAEAAVGLRLRPAKISGGNR</sequence>
<dbReference type="InterPro" id="IPR015942">
    <property type="entry name" value="Asp/Glu/hydantoin_racemase"/>
</dbReference>
<dbReference type="EMBL" id="JACCHP010000014">
    <property type="protein sequence ID" value="MBH5400278.1"/>
    <property type="molecule type" value="Genomic_DNA"/>
</dbReference>
<comment type="caution">
    <text evidence="2">The sequence shown here is derived from an EMBL/GenBank/DDBJ whole genome shotgun (WGS) entry which is preliminary data.</text>
</comment>
<accession>A0ABS0PSX8</accession>
<proteinExistence type="inferred from homology"/>
<evidence type="ECO:0000313" key="3">
    <source>
        <dbReference type="Proteomes" id="UP000807370"/>
    </source>
</evidence>
<dbReference type="InterPro" id="IPR053714">
    <property type="entry name" value="Iso_Racemase_Enz_sf"/>
</dbReference>